<dbReference type="EMBL" id="BNBF01000002">
    <property type="protein sequence ID" value="GHG36928.1"/>
    <property type="molecule type" value="Genomic_DNA"/>
</dbReference>
<gene>
    <name evidence="1" type="ORF">GCM10018980_08110</name>
</gene>
<evidence type="ECO:0000313" key="1">
    <source>
        <dbReference type="EMBL" id="GHG36928.1"/>
    </source>
</evidence>
<protein>
    <submittedName>
        <fullName evidence="1">Uncharacterized protein</fullName>
    </submittedName>
</protein>
<keyword evidence="2" id="KW-1185">Reference proteome</keyword>
<sequence length="47" mass="5398">MRGGLPVSLEATEEILQEFMDRMNSLETDISQRWVGADTWFRLAPAE</sequence>
<reference evidence="2" key="1">
    <citation type="journal article" date="2019" name="Int. J. Syst. Evol. Microbiol.">
        <title>The Global Catalogue of Microorganisms (GCM) 10K type strain sequencing project: providing services to taxonomists for standard genome sequencing and annotation.</title>
        <authorList>
            <consortium name="The Broad Institute Genomics Platform"/>
            <consortium name="The Broad Institute Genome Sequencing Center for Infectious Disease"/>
            <person name="Wu L."/>
            <person name="Ma J."/>
        </authorList>
    </citation>
    <scope>NUCLEOTIDE SEQUENCE [LARGE SCALE GENOMIC DNA]</scope>
    <source>
        <strain evidence="2">JCM 4253</strain>
    </source>
</reference>
<dbReference type="AlphaFoldDB" id="A0A919C0J3"/>
<name>A0A919C0J3_9ACTN</name>
<organism evidence="1 2">
    <name type="scientific">Streptomyces capoamus</name>
    <dbReference type="NCBI Taxonomy" id="68183"/>
    <lineage>
        <taxon>Bacteria</taxon>
        <taxon>Bacillati</taxon>
        <taxon>Actinomycetota</taxon>
        <taxon>Actinomycetes</taxon>
        <taxon>Kitasatosporales</taxon>
        <taxon>Streptomycetaceae</taxon>
        <taxon>Streptomyces</taxon>
    </lineage>
</organism>
<accession>A0A919C0J3</accession>
<proteinExistence type="predicted"/>
<comment type="caution">
    <text evidence="1">The sequence shown here is derived from an EMBL/GenBank/DDBJ whole genome shotgun (WGS) entry which is preliminary data.</text>
</comment>
<evidence type="ECO:0000313" key="2">
    <source>
        <dbReference type="Proteomes" id="UP000619355"/>
    </source>
</evidence>
<dbReference type="Proteomes" id="UP000619355">
    <property type="component" value="Unassembled WGS sequence"/>
</dbReference>